<keyword evidence="5" id="KW-0378">Hydrolase</keyword>
<dbReference type="SUPFAM" id="SSF50494">
    <property type="entry name" value="Trypsin-like serine proteases"/>
    <property type="match status" value="2"/>
</dbReference>
<dbReference type="InterPro" id="IPR001314">
    <property type="entry name" value="Peptidase_S1A"/>
</dbReference>
<dbReference type="GO" id="GO:0006508">
    <property type="term" value="P:proteolysis"/>
    <property type="evidence" value="ECO:0007669"/>
    <property type="project" value="UniProtKB-KW"/>
</dbReference>
<dbReference type="PRINTS" id="PR00722">
    <property type="entry name" value="CHYMOTRYPSIN"/>
</dbReference>
<dbReference type="InterPro" id="IPR050430">
    <property type="entry name" value="Peptidase_S1"/>
</dbReference>
<dbReference type="PROSITE" id="PS50240">
    <property type="entry name" value="TRYPSIN_DOM"/>
    <property type="match status" value="1"/>
</dbReference>
<sequence length="206" mass="22682">MDISQKENGNVSEELQHFRVFSINRDICRSRYRDSIVITDNTLCSGWLDVGSRDQCTRDSVVATACLRIIGGTVTTIEKYPPTAAVLLIGYFSTNQICGGSIINQRHILTAAHCFTFTLNAGVYLIRVGSSMAHSGGTTHHIDRIILHPQWNTRTVDNDVAIMRTTTAITYGITVQPANLAESTYRLLDNDSVWAVGWGLTSVSTT</sequence>
<dbReference type="AlphaFoldDB" id="A0A8S0YY41"/>
<keyword evidence="8" id="KW-1199">Hemostasis impairing toxin</keyword>
<evidence type="ECO:0000256" key="9">
    <source>
        <dbReference type="ARBA" id="ARBA00055534"/>
    </source>
</evidence>
<comment type="function">
    <text evidence="9">Fibrinolytic activity; shows preferential cleavage of Arg-Gly bonds in all three fibrinogen chains. Contact with the caterpillars causes severe bleeding, due the anticoagulant effect of the protein.</text>
</comment>
<evidence type="ECO:0000256" key="2">
    <source>
        <dbReference type="ARBA" id="ARBA00007664"/>
    </source>
</evidence>
<dbReference type="Gene3D" id="2.40.10.10">
    <property type="entry name" value="Trypsin-like serine proteases"/>
    <property type="match status" value="3"/>
</dbReference>
<feature type="domain" description="Peptidase S1" evidence="11">
    <location>
        <begin position="69"/>
        <end position="206"/>
    </location>
</feature>
<comment type="subcellular location">
    <subcellularLocation>
        <location evidence="1">Secreted</location>
        <location evidence="1">Extracellular space</location>
    </subcellularLocation>
</comment>
<name>A0A8S0YY41_ARCPL</name>
<dbReference type="GO" id="GO:0090729">
    <property type="term" value="F:toxin activity"/>
    <property type="evidence" value="ECO:0007669"/>
    <property type="project" value="UniProtKB-KW"/>
</dbReference>
<evidence type="ECO:0000256" key="4">
    <source>
        <dbReference type="ARBA" id="ARBA00022670"/>
    </source>
</evidence>
<keyword evidence="4" id="KW-0645">Protease</keyword>
<dbReference type="SMART" id="SM00020">
    <property type="entry name" value="Tryp_SPc"/>
    <property type="match status" value="1"/>
</dbReference>
<gene>
    <name evidence="12" type="ORF">APLA_LOCUS2187</name>
</gene>
<evidence type="ECO:0000259" key="11">
    <source>
        <dbReference type="PROSITE" id="PS50240"/>
    </source>
</evidence>
<evidence type="ECO:0000256" key="10">
    <source>
        <dbReference type="ARBA" id="ARBA00084094"/>
    </source>
</evidence>
<accession>A0A8S0YY41</accession>
<dbReference type="InterPro" id="IPR001254">
    <property type="entry name" value="Trypsin_dom"/>
</dbReference>
<evidence type="ECO:0000256" key="8">
    <source>
        <dbReference type="ARBA" id="ARBA00023240"/>
    </source>
</evidence>
<keyword evidence="3" id="KW-0800">Toxin</keyword>
<dbReference type="InterPro" id="IPR009003">
    <property type="entry name" value="Peptidase_S1_PA"/>
</dbReference>
<dbReference type="EMBL" id="CADEBD010000226">
    <property type="protein sequence ID" value="CAB3225376.1"/>
    <property type="molecule type" value="Genomic_DNA"/>
</dbReference>
<dbReference type="OrthoDB" id="7233654at2759"/>
<evidence type="ECO:0000256" key="7">
    <source>
        <dbReference type="ARBA" id="ARBA00023157"/>
    </source>
</evidence>
<dbReference type="PROSITE" id="PS00134">
    <property type="entry name" value="TRYPSIN_HIS"/>
    <property type="match status" value="1"/>
</dbReference>
<evidence type="ECO:0000256" key="5">
    <source>
        <dbReference type="ARBA" id="ARBA00022801"/>
    </source>
</evidence>
<comment type="similarity">
    <text evidence="2">Belongs to the peptidase S1 family.</text>
</comment>
<keyword evidence="10" id="KW-1205">Fibrinolytic toxin</keyword>
<dbReference type="InterPro" id="IPR043504">
    <property type="entry name" value="Peptidase_S1_PA_chymotrypsin"/>
</dbReference>
<evidence type="ECO:0000256" key="1">
    <source>
        <dbReference type="ARBA" id="ARBA00004239"/>
    </source>
</evidence>
<evidence type="ECO:0000256" key="6">
    <source>
        <dbReference type="ARBA" id="ARBA00022825"/>
    </source>
</evidence>
<evidence type="ECO:0000313" key="12">
    <source>
        <dbReference type="EMBL" id="CAB3225376.1"/>
    </source>
</evidence>
<dbReference type="PANTHER" id="PTHR24276">
    <property type="entry name" value="POLYSERASE-RELATED"/>
    <property type="match status" value="1"/>
</dbReference>
<evidence type="ECO:0000313" key="13">
    <source>
        <dbReference type="Proteomes" id="UP000494256"/>
    </source>
</evidence>
<dbReference type="PANTHER" id="PTHR24276:SF91">
    <property type="entry name" value="AT26814P-RELATED"/>
    <property type="match status" value="1"/>
</dbReference>
<keyword evidence="7" id="KW-1015">Disulfide bond</keyword>
<protein>
    <recommendedName>
        <fullName evidence="11">Peptidase S1 domain-containing protein</fullName>
    </recommendedName>
</protein>
<dbReference type="Pfam" id="PF00089">
    <property type="entry name" value="Trypsin"/>
    <property type="match status" value="1"/>
</dbReference>
<dbReference type="GO" id="GO:0005576">
    <property type="term" value="C:extracellular region"/>
    <property type="evidence" value="ECO:0007669"/>
    <property type="project" value="UniProtKB-SubCell"/>
</dbReference>
<keyword evidence="6" id="KW-0720">Serine protease</keyword>
<dbReference type="Proteomes" id="UP000494256">
    <property type="component" value="Unassembled WGS sequence"/>
</dbReference>
<proteinExistence type="inferred from homology"/>
<reference evidence="12 13" key="1">
    <citation type="submission" date="2020-04" db="EMBL/GenBank/DDBJ databases">
        <authorList>
            <person name="Wallbank WR R."/>
            <person name="Pardo Diaz C."/>
            <person name="Kozak K."/>
            <person name="Martin S."/>
            <person name="Jiggins C."/>
            <person name="Moest M."/>
            <person name="Warren A I."/>
            <person name="Byers J.R.P. K."/>
            <person name="Montejo-Kovacevich G."/>
            <person name="Yen C E."/>
        </authorList>
    </citation>
    <scope>NUCLEOTIDE SEQUENCE [LARGE SCALE GENOMIC DNA]</scope>
</reference>
<comment type="caution">
    <text evidence="12">The sequence shown here is derived from an EMBL/GenBank/DDBJ whole genome shotgun (WGS) entry which is preliminary data.</text>
</comment>
<dbReference type="InterPro" id="IPR018114">
    <property type="entry name" value="TRYPSIN_HIS"/>
</dbReference>
<dbReference type="GO" id="GO:0004252">
    <property type="term" value="F:serine-type endopeptidase activity"/>
    <property type="evidence" value="ECO:0007669"/>
    <property type="project" value="InterPro"/>
</dbReference>
<organism evidence="12 13">
    <name type="scientific">Arctia plantaginis</name>
    <name type="common">Wood tiger moth</name>
    <name type="synonym">Phalaena plantaginis</name>
    <dbReference type="NCBI Taxonomy" id="874455"/>
    <lineage>
        <taxon>Eukaryota</taxon>
        <taxon>Metazoa</taxon>
        <taxon>Ecdysozoa</taxon>
        <taxon>Arthropoda</taxon>
        <taxon>Hexapoda</taxon>
        <taxon>Insecta</taxon>
        <taxon>Pterygota</taxon>
        <taxon>Neoptera</taxon>
        <taxon>Endopterygota</taxon>
        <taxon>Lepidoptera</taxon>
        <taxon>Glossata</taxon>
        <taxon>Ditrysia</taxon>
        <taxon>Noctuoidea</taxon>
        <taxon>Erebidae</taxon>
        <taxon>Arctiinae</taxon>
        <taxon>Arctia</taxon>
    </lineage>
</organism>
<dbReference type="CDD" id="cd00190">
    <property type="entry name" value="Tryp_SPc"/>
    <property type="match status" value="1"/>
</dbReference>
<evidence type="ECO:0000256" key="3">
    <source>
        <dbReference type="ARBA" id="ARBA00022656"/>
    </source>
</evidence>
<dbReference type="FunFam" id="2.40.10.10:FF:000068">
    <property type="entry name" value="transmembrane protease serine 2"/>
    <property type="match status" value="1"/>
</dbReference>